<feature type="domain" description="Vps52 coiled-coil" evidence="2">
    <location>
        <begin position="101"/>
        <end position="169"/>
    </location>
</feature>
<keyword evidence="3" id="KW-1185">Reference proteome</keyword>
<dbReference type="Proteomes" id="UP000515126">
    <property type="component" value="Chromosome 17"/>
</dbReference>
<sequence length="189" mass="21083">MAAAATMAAAARELVLRAGASDVEEEEGPLGGGSGLQEPLQLGELDITSDEFILDEVDVHIQANLEDELVKEALKTGVDLRHYSKQVELELQQIEQKSIRDYIQESENIASLHNQITACDAVLERMEQMLGAFQSDLSSISSEIRTLQEQSGAMNIDFVTDRQFGGNLGNLWMGWWCPLLWSQQFWKLQ</sequence>
<dbReference type="GO" id="GO:0007041">
    <property type="term" value="P:lysosomal transport"/>
    <property type="evidence" value="ECO:0007669"/>
    <property type="project" value="TreeGrafter"/>
</dbReference>
<evidence type="ECO:0000313" key="3">
    <source>
        <dbReference type="Proteomes" id="UP000515126"/>
    </source>
</evidence>
<proteinExistence type="predicted"/>
<dbReference type="KEGG" id="mcal:110312203"/>
<evidence type="ECO:0000259" key="2">
    <source>
        <dbReference type="Pfam" id="PF04129"/>
    </source>
</evidence>
<dbReference type="GeneID" id="110312203"/>
<dbReference type="GO" id="GO:0042147">
    <property type="term" value="P:retrograde transport, endosome to Golgi"/>
    <property type="evidence" value="ECO:0007669"/>
    <property type="project" value="TreeGrafter"/>
</dbReference>
<dbReference type="GO" id="GO:0000938">
    <property type="term" value="C:GARP complex"/>
    <property type="evidence" value="ECO:0007669"/>
    <property type="project" value="TreeGrafter"/>
</dbReference>
<dbReference type="RefSeq" id="XP_021041419.1">
    <property type="nucleotide sequence ID" value="XM_021185760.2"/>
</dbReference>
<dbReference type="PANTHER" id="PTHR14190:SF7">
    <property type="entry name" value="VACUOLAR PROTEIN SORTING-ASSOCIATED PROTEIN 52 HOMOLOG"/>
    <property type="match status" value="1"/>
</dbReference>
<evidence type="ECO:0000313" key="4">
    <source>
        <dbReference type="RefSeq" id="XP_021041419.1"/>
    </source>
</evidence>
<dbReference type="CTD" id="6293"/>
<dbReference type="Pfam" id="PF04129">
    <property type="entry name" value="Vps52_CC"/>
    <property type="match status" value="1"/>
</dbReference>
<dbReference type="GO" id="GO:0005829">
    <property type="term" value="C:cytosol"/>
    <property type="evidence" value="ECO:0007669"/>
    <property type="project" value="GOC"/>
</dbReference>
<name>A0A6P5REP2_MUSCR</name>
<protein>
    <recommendedName>
        <fullName evidence="1">Vacuolar protein sorting-associated protein 52 homolog</fullName>
    </recommendedName>
</protein>
<dbReference type="GO" id="GO:0032456">
    <property type="term" value="P:endocytic recycling"/>
    <property type="evidence" value="ECO:0007669"/>
    <property type="project" value="TreeGrafter"/>
</dbReference>
<dbReference type="GO" id="GO:0019905">
    <property type="term" value="F:syntaxin binding"/>
    <property type="evidence" value="ECO:0007669"/>
    <property type="project" value="TreeGrafter"/>
</dbReference>
<dbReference type="InterPro" id="IPR007258">
    <property type="entry name" value="Vps52"/>
</dbReference>
<reference evidence="4" key="1">
    <citation type="submission" date="2025-08" db="UniProtKB">
        <authorList>
            <consortium name="RefSeq"/>
        </authorList>
    </citation>
    <scope>IDENTIFICATION</scope>
</reference>
<gene>
    <name evidence="4" type="primary">Vps52</name>
</gene>
<evidence type="ECO:0000256" key="1">
    <source>
        <dbReference type="ARBA" id="ARBA00017083"/>
    </source>
</evidence>
<organism evidence="3 4">
    <name type="scientific">Mus caroli</name>
    <name type="common">Ryukyu mouse</name>
    <name type="synonym">Ricefield mouse</name>
    <dbReference type="NCBI Taxonomy" id="10089"/>
    <lineage>
        <taxon>Eukaryota</taxon>
        <taxon>Metazoa</taxon>
        <taxon>Chordata</taxon>
        <taxon>Craniata</taxon>
        <taxon>Vertebrata</taxon>
        <taxon>Euteleostomi</taxon>
        <taxon>Mammalia</taxon>
        <taxon>Eutheria</taxon>
        <taxon>Euarchontoglires</taxon>
        <taxon>Glires</taxon>
        <taxon>Rodentia</taxon>
        <taxon>Myomorpha</taxon>
        <taxon>Muroidea</taxon>
        <taxon>Muridae</taxon>
        <taxon>Murinae</taxon>
        <taxon>Mus</taxon>
        <taxon>Mus</taxon>
    </lineage>
</organism>
<accession>A0A6P5REP2</accession>
<dbReference type="InterPro" id="IPR048319">
    <property type="entry name" value="Vps52_CC"/>
</dbReference>
<dbReference type="AlphaFoldDB" id="A0A6P5REP2"/>
<dbReference type="PANTHER" id="PTHR14190">
    <property type="entry name" value="SUPPRESSOR OF ACTIN MUTATIONS 2/VACUOLAR PROTEIN SORTING 52"/>
    <property type="match status" value="1"/>
</dbReference>
<dbReference type="GO" id="GO:0006896">
    <property type="term" value="P:Golgi to vacuole transport"/>
    <property type="evidence" value="ECO:0007669"/>
    <property type="project" value="TreeGrafter"/>
</dbReference>